<evidence type="ECO:0000313" key="13">
    <source>
        <dbReference type="EMBL" id="MDM5147181.1"/>
    </source>
</evidence>
<keyword evidence="6 11" id="KW-0347">Helicase</keyword>
<dbReference type="PANTHER" id="PTHR30580:SF0">
    <property type="entry name" value="PRIMOSOMAL PROTEIN N"/>
    <property type="match status" value="1"/>
</dbReference>
<evidence type="ECO:0000256" key="9">
    <source>
        <dbReference type="ARBA" id="ARBA00023125"/>
    </source>
</evidence>
<dbReference type="PANTHER" id="PTHR30580">
    <property type="entry name" value="PRIMOSOMAL PROTEIN N"/>
    <property type="match status" value="1"/>
</dbReference>
<protein>
    <recommendedName>
        <fullName evidence="11">Replication restart protein PriA</fullName>
    </recommendedName>
    <alternativeName>
        <fullName evidence="11">ATP-dependent DNA helicase PriA</fullName>
        <ecNumber evidence="11">5.6.2.4</ecNumber>
    </alternativeName>
    <alternativeName>
        <fullName evidence="11">DNA 3'-5' helicase PriA</fullName>
    </alternativeName>
</protein>
<dbReference type="Pfam" id="PF17764">
    <property type="entry name" value="PriA_3primeBD"/>
    <property type="match status" value="1"/>
</dbReference>
<evidence type="ECO:0000256" key="11">
    <source>
        <dbReference type="HAMAP-Rule" id="MF_00983"/>
    </source>
</evidence>
<evidence type="ECO:0000256" key="5">
    <source>
        <dbReference type="ARBA" id="ARBA00022801"/>
    </source>
</evidence>
<comment type="cofactor">
    <cofactor evidence="11">
        <name>Zn(2+)</name>
        <dbReference type="ChEBI" id="CHEBI:29105"/>
    </cofactor>
    <text evidence="11">Binds 2 zinc ions per subunit.</text>
</comment>
<dbReference type="InterPro" id="IPR014001">
    <property type="entry name" value="Helicase_ATP-bd"/>
</dbReference>
<dbReference type="Pfam" id="PF18319">
    <property type="entry name" value="Zn_ribbon_PriA"/>
    <property type="match status" value="1"/>
</dbReference>
<evidence type="ECO:0000256" key="4">
    <source>
        <dbReference type="ARBA" id="ARBA00022741"/>
    </source>
</evidence>
<feature type="binding site" evidence="11">
    <location>
        <position position="467"/>
    </location>
    <ligand>
        <name>Zn(2+)</name>
        <dbReference type="ChEBI" id="CHEBI:29105"/>
        <label>1</label>
    </ligand>
</feature>
<dbReference type="InterPro" id="IPR001650">
    <property type="entry name" value="Helicase_C-like"/>
</dbReference>
<reference evidence="13" key="1">
    <citation type="submission" date="2022-08" db="EMBL/GenBank/DDBJ databases">
        <authorList>
            <person name="Dzunkova M."/>
            <person name="La Clair J."/>
            <person name="Tyml T."/>
            <person name="Doud D."/>
            <person name="Schulz F."/>
            <person name="Piquer S."/>
            <person name="Porcel Sanchis D."/>
            <person name="Osborn A."/>
            <person name="Robinson D."/>
            <person name="Louie K.B."/>
            <person name="Bowen B.P."/>
            <person name="Bowers R."/>
            <person name="Lee J."/>
            <person name="Arnau Llombart V."/>
            <person name="Diaz Villanueva W."/>
            <person name="Gosliner T."/>
            <person name="Northen T."/>
            <person name="Cheng J.-F."/>
            <person name="Burkart M.D."/>
            <person name="Woyke T."/>
        </authorList>
    </citation>
    <scope>NUCLEOTIDE SEQUENCE</scope>
    <source>
        <strain evidence="13">Df01</strain>
    </source>
</reference>
<comment type="subunit">
    <text evidence="11">Component of the replication restart primosome.</text>
</comment>
<dbReference type="Gene3D" id="3.40.1440.60">
    <property type="entry name" value="PriA, 3(prime) DNA-binding domain"/>
    <property type="match status" value="1"/>
</dbReference>
<keyword evidence="10 11" id="KW-0413">Isomerase</keyword>
<dbReference type="Pfam" id="PF18074">
    <property type="entry name" value="PriA_C"/>
    <property type="match status" value="1"/>
</dbReference>
<comment type="caution">
    <text evidence="13">The sequence shown here is derived from an EMBL/GenBank/DDBJ whole genome shotgun (WGS) entry which is preliminary data.</text>
</comment>
<dbReference type="InterPro" id="IPR041222">
    <property type="entry name" value="PriA_3primeBD"/>
</dbReference>
<sequence>MTIVCVAVNVRVYALFDYIVPSEIDTAVSLIGRRVRVPLGTRQTVGIVMECKKYSAVPITKLKKILETYDDMPPLPTATLNLIRFCAEYYHCPVGIAAAAAVPTFFRRPSVCRLPMGYRLTEKIIALPPHRKKALHVCEWLQDNGCQTAAAIGAATDAGTSLLSRLVKEGFLERGIHWPLPPLGTADTPPTLTSAQARVLAAAQVNGWNTPQLLFGDTGSGKTEVYMQLAAKALDAGGQILILAPEIHLTPQMEENFRSRFPTCRLCILHSGLADGERAHRWLMALSGQADIVLGTRLAVFTPLPRLKLIVVDEEHDESYKQDEGLPFSARDLAVWRAKHEKAALVCGSATPSLESYENTRSGRYQLLRLDARVHKADIHVALTPEEGTLFHGMSQPFLVALGEALNTGGQALIFINRRGYAPTLVCGQCRWTAFCESCETNMTLHRREGRLLCHRCGAARQMPLRCEGCGNRLTAAGSGTQRIEEALTRRFALPVLRLDSDSLSRRDSFAQQREAIAKGKAPLLVGTQIVAKGHNFPHLSFIGILNADSGLSSADFRAEERLLMLLRQVIGRGTRNPAGCRVLIQTCQTEHPFYKDLLADNLESCWKRLLTERKRAQLPPYAHIAVLRASATTEKHVCNFLDNAVIAARAITSSPVIVYDPVPAPVAKAAGRWRWQLATQSVSRPALHQFLSAWIENLPAAGAVRWHLDIDPAAI</sequence>
<dbReference type="SMART" id="SM00490">
    <property type="entry name" value="HELICc"/>
    <property type="match status" value="1"/>
</dbReference>
<feature type="binding site" evidence="11">
    <location>
        <position position="439"/>
    </location>
    <ligand>
        <name>Zn(2+)</name>
        <dbReference type="ChEBI" id="CHEBI:29105"/>
        <label>2</label>
    </ligand>
</feature>
<dbReference type="CDD" id="cd17929">
    <property type="entry name" value="DEXHc_priA"/>
    <property type="match status" value="1"/>
</dbReference>
<feature type="binding site" evidence="11">
    <location>
        <position position="430"/>
    </location>
    <ligand>
        <name>Zn(2+)</name>
        <dbReference type="ChEBI" id="CHEBI:29105"/>
        <label>1</label>
    </ligand>
</feature>
<keyword evidence="8 11" id="KW-0067">ATP-binding</keyword>
<feature type="binding site" evidence="11">
    <location>
        <position position="457"/>
    </location>
    <ligand>
        <name>Zn(2+)</name>
        <dbReference type="ChEBI" id="CHEBI:29105"/>
        <label>2</label>
    </ligand>
</feature>
<keyword evidence="2 11" id="KW-0235">DNA replication</keyword>
<evidence type="ECO:0000313" key="14">
    <source>
        <dbReference type="Proteomes" id="UP001168167"/>
    </source>
</evidence>
<dbReference type="EMBL" id="JANQAO010000001">
    <property type="protein sequence ID" value="MDM5147181.1"/>
    <property type="molecule type" value="Genomic_DNA"/>
</dbReference>
<dbReference type="HAMAP" id="MF_00983">
    <property type="entry name" value="PriA"/>
    <property type="match status" value="1"/>
</dbReference>
<feature type="domain" description="Helicase ATP-binding" evidence="12">
    <location>
        <begin position="203"/>
        <end position="370"/>
    </location>
</feature>
<dbReference type="Gene3D" id="3.40.50.300">
    <property type="entry name" value="P-loop containing nucleotide triphosphate hydrolases"/>
    <property type="match status" value="2"/>
</dbReference>
<evidence type="ECO:0000259" key="12">
    <source>
        <dbReference type="PROSITE" id="PS51192"/>
    </source>
</evidence>
<dbReference type="SUPFAM" id="SSF52540">
    <property type="entry name" value="P-loop containing nucleoside triphosphate hydrolases"/>
    <property type="match status" value="2"/>
</dbReference>
<accession>A0ABT7QKI0</accession>
<name>A0ABT7QKI0_9GAMM</name>
<proteinExistence type="inferred from homology"/>
<comment type="catalytic activity">
    <reaction evidence="11">
        <text>ATP + H2O = ADP + phosphate + H(+)</text>
        <dbReference type="Rhea" id="RHEA:13065"/>
        <dbReference type="ChEBI" id="CHEBI:15377"/>
        <dbReference type="ChEBI" id="CHEBI:15378"/>
        <dbReference type="ChEBI" id="CHEBI:30616"/>
        <dbReference type="ChEBI" id="CHEBI:43474"/>
        <dbReference type="ChEBI" id="CHEBI:456216"/>
        <dbReference type="EC" id="5.6.2.4"/>
    </reaction>
</comment>
<dbReference type="PROSITE" id="PS51192">
    <property type="entry name" value="HELICASE_ATP_BIND_1"/>
    <property type="match status" value="1"/>
</dbReference>
<feature type="binding site" evidence="11">
    <location>
        <position position="454"/>
    </location>
    <ligand>
        <name>Zn(2+)</name>
        <dbReference type="ChEBI" id="CHEBI:29105"/>
        <label>2</label>
    </ligand>
</feature>
<comment type="similarity">
    <text evidence="11">Belongs to the helicase family. PriA subfamily.</text>
</comment>
<evidence type="ECO:0000256" key="8">
    <source>
        <dbReference type="ARBA" id="ARBA00022840"/>
    </source>
</evidence>
<keyword evidence="4 11" id="KW-0547">Nucleotide-binding</keyword>
<evidence type="ECO:0000256" key="6">
    <source>
        <dbReference type="ARBA" id="ARBA00022806"/>
    </source>
</evidence>
<dbReference type="InterPro" id="IPR041236">
    <property type="entry name" value="PriA_C"/>
</dbReference>
<keyword evidence="7 11" id="KW-0862">Zinc</keyword>
<dbReference type="InterPro" id="IPR011545">
    <property type="entry name" value="DEAD/DEAH_box_helicase_dom"/>
</dbReference>
<dbReference type="NCBIfam" id="TIGR00595">
    <property type="entry name" value="priA"/>
    <property type="match status" value="1"/>
</dbReference>
<keyword evidence="5 11" id="KW-0378">Hydrolase</keyword>
<feature type="binding site" evidence="11">
    <location>
        <position position="470"/>
    </location>
    <ligand>
        <name>Zn(2+)</name>
        <dbReference type="ChEBI" id="CHEBI:29105"/>
        <label>1</label>
    </ligand>
</feature>
<dbReference type="Proteomes" id="UP001168167">
    <property type="component" value="Unassembled WGS sequence"/>
</dbReference>
<dbReference type="InterPro" id="IPR042115">
    <property type="entry name" value="PriA_3primeBD_sf"/>
</dbReference>
<keyword evidence="3 11" id="KW-0479">Metal-binding</keyword>
<dbReference type="InterPro" id="IPR027417">
    <property type="entry name" value="P-loop_NTPase"/>
</dbReference>
<keyword evidence="14" id="KW-1185">Reference proteome</keyword>
<dbReference type="Pfam" id="PF00270">
    <property type="entry name" value="DEAD"/>
    <property type="match status" value="1"/>
</dbReference>
<feature type="binding site" evidence="11">
    <location>
        <position position="436"/>
    </location>
    <ligand>
        <name>Zn(2+)</name>
        <dbReference type="ChEBI" id="CHEBI:29105"/>
        <label>2</label>
    </ligand>
</feature>
<feature type="binding site" evidence="11">
    <location>
        <position position="427"/>
    </location>
    <ligand>
        <name>Zn(2+)</name>
        <dbReference type="ChEBI" id="CHEBI:29105"/>
        <label>1</label>
    </ligand>
</feature>
<comment type="catalytic activity">
    <reaction evidence="11">
        <text>Couples ATP hydrolysis with the unwinding of duplex DNA by translocating in the 3'-5' direction.</text>
        <dbReference type="EC" id="5.6.2.4"/>
    </reaction>
</comment>
<evidence type="ECO:0000256" key="2">
    <source>
        <dbReference type="ARBA" id="ARBA00022705"/>
    </source>
</evidence>
<gene>
    <name evidence="11 13" type="primary">priA</name>
    <name evidence="13" type="ORF">NQX30_02160</name>
</gene>
<keyword evidence="1 11" id="KW-0639">Primosome</keyword>
<organism evidence="13 14">
    <name type="scientific">Candidatus Doriopsillibacter californiensis</name>
    <dbReference type="NCBI Taxonomy" id="2970740"/>
    <lineage>
        <taxon>Bacteria</taxon>
        <taxon>Pseudomonadati</taxon>
        <taxon>Pseudomonadota</taxon>
        <taxon>Gammaproteobacteria</taxon>
        <taxon>Candidatus Tethybacterales</taxon>
        <taxon>Candidatus Persebacteraceae</taxon>
        <taxon>Candidatus Doriopsillibacter</taxon>
    </lineage>
</organism>
<evidence type="ECO:0000256" key="10">
    <source>
        <dbReference type="ARBA" id="ARBA00023235"/>
    </source>
</evidence>
<dbReference type="SMART" id="SM00487">
    <property type="entry name" value="DEXDc"/>
    <property type="match status" value="1"/>
</dbReference>
<evidence type="ECO:0000256" key="1">
    <source>
        <dbReference type="ARBA" id="ARBA00022515"/>
    </source>
</evidence>
<comment type="function">
    <text evidence="11">Initiates the restart of stalled replication forks, which reloads the replicative helicase on sites other than the origin of replication. Recognizes and binds to abandoned replication forks and remodels them to uncover a helicase loading site. Promotes assembly of the primosome at these replication forks.</text>
</comment>
<dbReference type="InterPro" id="IPR040498">
    <property type="entry name" value="PriA_CRR"/>
</dbReference>
<evidence type="ECO:0000256" key="7">
    <source>
        <dbReference type="ARBA" id="ARBA00022833"/>
    </source>
</evidence>
<reference evidence="13" key="2">
    <citation type="journal article" date="2023" name="Microbiome">
        <title>Synthase-selected sorting approach identifies a beta-lactone synthase in a nudibranch symbiotic bacterium.</title>
        <authorList>
            <person name="Dzunkova M."/>
            <person name="La Clair J.J."/>
            <person name="Tyml T."/>
            <person name="Doud D."/>
            <person name="Schulz F."/>
            <person name="Piquer-Esteban S."/>
            <person name="Porcel Sanchis D."/>
            <person name="Osborn A."/>
            <person name="Robinson D."/>
            <person name="Louie K.B."/>
            <person name="Bowen B.P."/>
            <person name="Bowers R.M."/>
            <person name="Lee J."/>
            <person name="Arnau V."/>
            <person name="Diaz-Villanueva W."/>
            <person name="Stepanauskas R."/>
            <person name="Gosliner T."/>
            <person name="Date S.V."/>
            <person name="Northen T.R."/>
            <person name="Cheng J.F."/>
            <person name="Burkart M.D."/>
            <person name="Woyke T."/>
        </authorList>
    </citation>
    <scope>NUCLEOTIDE SEQUENCE</scope>
    <source>
        <strain evidence="13">Df01</strain>
    </source>
</reference>
<dbReference type="EC" id="5.6.2.4" evidence="11"/>
<keyword evidence="9 11" id="KW-0238">DNA-binding</keyword>
<evidence type="ECO:0000256" key="3">
    <source>
        <dbReference type="ARBA" id="ARBA00022723"/>
    </source>
</evidence>
<dbReference type="InterPro" id="IPR005259">
    <property type="entry name" value="PriA"/>
</dbReference>